<dbReference type="EMBL" id="DQ491001">
    <property type="protein sequence ID" value="ABT14362.1"/>
    <property type="molecule type" value="Genomic_DNA"/>
</dbReference>
<dbReference type="Proteomes" id="UP000246715">
    <property type="component" value="Segment"/>
</dbReference>
<proteinExistence type="predicted"/>
<name>A7IVI8_PBCVM</name>
<accession>A7IVI8</accession>
<organism evidence="1 2">
    <name type="scientific">Paramecium bursaria Chlorella virus MT325</name>
    <name type="common">PBCV-MT325</name>
    <dbReference type="NCBI Taxonomy" id="346932"/>
    <lineage>
        <taxon>Viruses</taxon>
        <taxon>Varidnaviria</taxon>
        <taxon>Bamfordvirae</taxon>
        <taxon>Nucleocytoviricota</taxon>
        <taxon>Megaviricetes</taxon>
        <taxon>Algavirales</taxon>
        <taxon>Phycodnaviridae</taxon>
        <taxon>Chlorovirus</taxon>
        <taxon>Chlorovirus conductrix</taxon>
        <taxon>Paramecium bursaria Chlorella virus A1</taxon>
    </lineage>
</organism>
<reference evidence="1 2" key="1">
    <citation type="journal article" date="2007" name="Virology">
        <title>Sequence and annotation of the 314-kb MT325 and the 321-kb FR483 viruses that infect Chlorella Pbi.</title>
        <authorList>
            <person name="Fitzgerald L.A."/>
            <person name="Graves M.V."/>
            <person name="Li X."/>
            <person name="Feldblyum T."/>
            <person name="Hartigan J."/>
            <person name="Van Etten J.L."/>
        </authorList>
    </citation>
    <scope>NUCLEOTIDE SEQUENCE [LARGE SCALE GENOMIC DNA]</scope>
    <source>
        <strain evidence="1 2">MT325</strain>
    </source>
</reference>
<evidence type="ECO:0000313" key="1">
    <source>
        <dbReference type="EMBL" id="ABT14362.1"/>
    </source>
</evidence>
<protein>
    <submittedName>
        <fullName evidence="1">Uncharacterized protein m808L</fullName>
    </submittedName>
</protein>
<sequence length="75" mass="8362">MILSISSLVYSCLIPRRVRSSFGERPRMSLATAVDAFLSSCGMFRKLAADKTRMILLMSMSKNTESKSSSSFSTW</sequence>
<evidence type="ECO:0000313" key="2">
    <source>
        <dbReference type="Proteomes" id="UP000246715"/>
    </source>
</evidence>
<organismHost>
    <name type="scientific">Paramecium bursaria</name>
    <dbReference type="NCBI Taxonomy" id="74790"/>
</organismHost>
<gene>
    <name evidence="1" type="primary">m808L</name>
    <name evidence="1" type="ORF">MT325_m808L</name>
</gene>